<evidence type="ECO:0000256" key="9">
    <source>
        <dbReference type="PIRNR" id="PIRNR006621"/>
    </source>
</evidence>
<evidence type="ECO:0000313" key="12">
    <source>
        <dbReference type="Proteomes" id="UP001168167"/>
    </source>
</evidence>
<reference evidence="11" key="2">
    <citation type="journal article" date="2023" name="Microbiome">
        <title>Synthase-selected sorting approach identifies a beta-lactone synthase in a nudibranch symbiotic bacterium.</title>
        <authorList>
            <person name="Dzunkova M."/>
            <person name="La Clair J.J."/>
            <person name="Tyml T."/>
            <person name="Doud D."/>
            <person name="Schulz F."/>
            <person name="Piquer-Esteban S."/>
            <person name="Porcel Sanchis D."/>
            <person name="Osborn A."/>
            <person name="Robinson D."/>
            <person name="Louie K.B."/>
            <person name="Bowen B.P."/>
            <person name="Bowers R.M."/>
            <person name="Lee J."/>
            <person name="Arnau V."/>
            <person name="Diaz-Villanueva W."/>
            <person name="Stepanauskas R."/>
            <person name="Gosliner T."/>
            <person name="Date S.V."/>
            <person name="Northen T.R."/>
            <person name="Cheng J.F."/>
            <person name="Burkart M.D."/>
            <person name="Woyke T."/>
        </authorList>
    </citation>
    <scope>NUCLEOTIDE SEQUENCE</scope>
    <source>
        <strain evidence="11">Df01</strain>
    </source>
</reference>
<evidence type="ECO:0000256" key="1">
    <source>
        <dbReference type="ARBA" id="ARBA00001917"/>
    </source>
</evidence>
<keyword evidence="2" id="KW-0820">tRNA-binding</keyword>
<dbReference type="InterPro" id="IPR013785">
    <property type="entry name" value="Aldolase_TIM"/>
</dbReference>
<dbReference type="InterPro" id="IPR035587">
    <property type="entry name" value="DUS-like_FMN-bd"/>
</dbReference>
<keyword evidence="8 9" id="KW-0560">Oxidoreductase</keyword>
<evidence type="ECO:0000256" key="6">
    <source>
        <dbReference type="ARBA" id="ARBA00022857"/>
    </source>
</evidence>
<accession>A0ABT7QKL6</accession>
<gene>
    <name evidence="11" type="primary">dusA</name>
    <name evidence="11" type="ORF">NQX30_02105</name>
</gene>
<keyword evidence="7" id="KW-0694">RNA-binding</keyword>
<protein>
    <recommendedName>
        <fullName evidence="9">tRNA-dihydrouridine synthase</fullName>
        <ecNumber evidence="9">1.3.1.-</ecNumber>
    </recommendedName>
</protein>
<reference evidence="11" key="1">
    <citation type="submission" date="2022-08" db="EMBL/GenBank/DDBJ databases">
        <authorList>
            <person name="Dzunkova M."/>
            <person name="La Clair J."/>
            <person name="Tyml T."/>
            <person name="Doud D."/>
            <person name="Schulz F."/>
            <person name="Piquer S."/>
            <person name="Porcel Sanchis D."/>
            <person name="Osborn A."/>
            <person name="Robinson D."/>
            <person name="Louie K.B."/>
            <person name="Bowen B.P."/>
            <person name="Bowers R."/>
            <person name="Lee J."/>
            <person name="Arnau Llombart V."/>
            <person name="Diaz Villanueva W."/>
            <person name="Gosliner T."/>
            <person name="Northen T."/>
            <person name="Cheng J.-F."/>
            <person name="Burkart M.D."/>
            <person name="Woyke T."/>
        </authorList>
    </citation>
    <scope>NUCLEOTIDE SEQUENCE</scope>
    <source>
        <strain evidence="11">Df01</strain>
    </source>
</reference>
<evidence type="ECO:0000259" key="10">
    <source>
        <dbReference type="Pfam" id="PF01207"/>
    </source>
</evidence>
<comment type="function">
    <text evidence="9">Catalyzes the synthesis of 5,6-dihydrouridine (D), a modified base found in the D-loop of most tRNAs, via the reduction of the C5-C6 double bond in target uridines.</text>
</comment>
<keyword evidence="6" id="KW-0521">NADP</keyword>
<evidence type="ECO:0000256" key="2">
    <source>
        <dbReference type="ARBA" id="ARBA00022555"/>
    </source>
</evidence>
<dbReference type="Proteomes" id="UP001168167">
    <property type="component" value="Unassembled WGS sequence"/>
</dbReference>
<comment type="similarity">
    <text evidence="9">Belongs to the dus family.</text>
</comment>
<keyword evidence="3 9" id="KW-0285">Flavoprotein</keyword>
<dbReference type="CDD" id="cd02801">
    <property type="entry name" value="DUS_like_FMN"/>
    <property type="match status" value="1"/>
</dbReference>
<keyword evidence="4 9" id="KW-0288">FMN</keyword>
<dbReference type="PANTHER" id="PTHR42907">
    <property type="entry name" value="FMN-LINKED OXIDOREDUCTASES SUPERFAMILY PROTEIN"/>
    <property type="match status" value="1"/>
</dbReference>
<evidence type="ECO:0000256" key="4">
    <source>
        <dbReference type="ARBA" id="ARBA00022643"/>
    </source>
</evidence>
<proteinExistence type="inferred from homology"/>
<dbReference type="GO" id="GO:0102264">
    <property type="term" value="F:tRNA-dihydrouridine20 synthase activity"/>
    <property type="evidence" value="ECO:0007669"/>
    <property type="project" value="UniProtKB-EC"/>
</dbReference>
<keyword evidence="12" id="KW-1185">Reference proteome</keyword>
<dbReference type="EMBL" id="JANQAO010000001">
    <property type="protein sequence ID" value="MDM5147172.1"/>
    <property type="molecule type" value="Genomic_DNA"/>
</dbReference>
<dbReference type="PANTHER" id="PTHR42907:SF1">
    <property type="entry name" value="FMN-LINKED OXIDOREDUCTASES SUPERFAMILY PROTEIN"/>
    <property type="match status" value="1"/>
</dbReference>
<dbReference type="Gene3D" id="3.20.20.70">
    <property type="entry name" value="Aldolase class I"/>
    <property type="match status" value="1"/>
</dbReference>
<dbReference type="InterPro" id="IPR001269">
    <property type="entry name" value="DUS_fam"/>
</dbReference>
<name>A0ABT7QKL6_9GAMM</name>
<sequence>MLAVAHRFSVAPMMRYSHFPARQLWRFLCPPALLYTEMLTAEAVIYGRREQLLKLPAEQQPVVVQLGGASPDRLAEAARIAEAMGAAEINFNCGCPSPRVRCGHFGASLMKTPELMARCVEAMAAAVQVPVTVKCRLAVDDMDAETALDDFCRRVFAAGARALVVHARRAWLDGLNPAQNRTVPPLDYARAYRLKESIGDKSIIINGGINTVEEALRHLIKMDGVMLGRAVVRSPYMLAAVARNIFGITPPERCAALRYMLEKAAQSPPRTWSQYVSALAGLFHGEPNNKYYRRRLALPQAAALRALCEE</sequence>
<evidence type="ECO:0000256" key="8">
    <source>
        <dbReference type="ARBA" id="ARBA00023002"/>
    </source>
</evidence>
<dbReference type="SUPFAM" id="SSF51395">
    <property type="entry name" value="FMN-linked oxidoreductases"/>
    <property type="match status" value="1"/>
</dbReference>
<evidence type="ECO:0000313" key="11">
    <source>
        <dbReference type="EMBL" id="MDM5147172.1"/>
    </source>
</evidence>
<evidence type="ECO:0000256" key="5">
    <source>
        <dbReference type="ARBA" id="ARBA00022694"/>
    </source>
</evidence>
<evidence type="ECO:0000256" key="7">
    <source>
        <dbReference type="ARBA" id="ARBA00022884"/>
    </source>
</evidence>
<comment type="cofactor">
    <cofactor evidence="1 9">
        <name>FMN</name>
        <dbReference type="ChEBI" id="CHEBI:58210"/>
    </cofactor>
</comment>
<dbReference type="PROSITE" id="PS01136">
    <property type="entry name" value="UPF0034"/>
    <property type="match status" value="1"/>
</dbReference>
<feature type="domain" description="DUS-like FMN-binding" evidence="10">
    <location>
        <begin position="10"/>
        <end position="296"/>
    </location>
</feature>
<dbReference type="EC" id="1.3.1.-" evidence="9"/>
<dbReference type="InterPro" id="IPR004653">
    <property type="entry name" value="DusA"/>
</dbReference>
<evidence type="ECO:0000256" key="3">
    <source>
        <dbReference type="ARBA" id="ARBA00022630"/>
    </source>
</evidence>
<organism evidence="11 12">
    <name type="scientific">Candidatus Doriopsillibacter californiensis</name>
    <dbReference type="NCBI Taxonomy" id="2970740"/>
    <lineage>
        <taxon>Bacteria</taxon>
        <taxon>Pseudomonadati</taxon>
        <taxon>Pseudomonadota</taxon>
        <taxon>Gammaproteobacteria</taxon>
        <taxon>Candidatus Tethybacterales</taxon>
        <taxon>Candidatus Persebacteraceae</taxon>
        <taxon>Candidatus Doriopsillibacter</taxon>
    </lineage>
</organism>
<dbReference type="Pfam" id="PF01207">
    <property type="entry name" value="Dus"/>
    <property type="match status" value="1"/>
</dbReference>
<dbReference type="InterPro" id="IPR018517">
    <property type="entry name" value="tRNA_hU_synthase_CS"/>
</dbReference>
<keyword evidence="5 9" id="KW-0819">tRNA processing</keyword>
<dbReference type="NCBIfam" id="NF008774">
    <property type="entry name" value="PRK11815.1"/>
    <property type="match status" value="1"/>
</dbReference>
<comment type="caution">
    <text evidence="11">The sequence shown here is derived from an EMBL/GenBank/DDBJ whole genome shotgun (WGS) entry which is preliminary data.</text>
</comment>
<dbReference type="PIRSF" id="PIRSF006621">
    <property type="entry name" value="Dus"/>
    <property type="match status" value="1"/>
</dbReference>